<dbReference type="CDD" id="cd00093">
    <property type="entry name" value="HTH_XRE"/>
    <property type="match status" value="1"/>
</dbReference>
<proteinExistence type="predicted"/>
<organism evidence="2 3">
    <name type="scientific">Bifidobacterium ruminantium</name>
    <dbReference type="NCBI Taxonomy" id="78346"/>
    <lineage>
        <taxon>Bacteria</taxon>
        <taxon>Bacillati</taxon>
        <taxon>Actinomycetota</taxon>
        <taxon>Actinomycetes</taxon>
        <taxon>Bifidobacteriales</taxon>
        <taxon>Bifidobacteriaceae</taxon>
        <taxon>Bifidobacterium</taxon>
    </lineage>
</organism>
<dbReference type="eggNOG" id="COG3547">
    <property type="taxonomic scope" value="Bacteria"/>
</dbReference>
<dbReference type="PANTHER" id="PTHR33055">
    <property type="entry name" value="TRANSPOSASE FOR INSERTION SEQUENCE ELEMENT IS1111A"/>
    <property type="match status" value="1"/>
</dbReference>
<dbReference type="InterPro" id="IPR001387">
    <property type="entry name" value="Cro/C1-type_HTH"/>
</dbReference>
<dbReference type="EMBL" id="JGZL01000013">
    <property type="protein sequence ID" value="KFI86779.1"/>
    <property type="molecule type" value="Genomic_DNA"/>
</dbReference>
<comment type="caution">
    <text evidence="2">The sequence shown here is derived from an EMBL/GenBank/DDBJ whole genome shotgun (WGS) entry which is preliminary data.</text>
</comment>
<dbReference type="SUPFAM" id="SSF47413">
    <property type="entry name" value="lambda repressor-like DNA-binding domains"/>
    <property type="match status" value="1"/>
</dbReference>
<accession>A0A087CU29</accession>
<dbReference type="InterPro" id="IPR003346">
    <property type="entry name" value="Transposase_20"/>
</dbReference>
<feature type="domain" description="HTH cro/C1-type" evidence="1">
    <location>
        <begin position="359"/>
        <end position="392"/>
    </location>
</feature>
<dbReference type="GO" id="GO:0006313">
    <property type="term" value="P:DNA transposition"/>
    <property type="evidence" value="ECO:0007669"/>
    <property type="project" value="InterPro"/>
</dbReference>
<dbReference type="Proteomes" id="UP000029078">
    <property type="component" value="Unassembled WGS sequence"/>
</dbReference>
<evidence type="ECO:0000259" key="1">
    <source>
        <dbReference type="PROSITE" id="PS50943"/>
    </source>
</evidence>
<evidence type="ECO:0000313" key="2">
    <source>
        <dbReference type="EMBL" id="KFI86779.1"/>
    </source>
</evidence>
<protein>
    <submittedName>
        <fullName evidence="2">Transposase</fullName>
    </submittedName>
</protein>
<name>A0A087CU29_BIFRU</name>
<dbReference type="Pfam" id="PF01548">
    <property type="entry name" value="DEDD_Tnp_IS110"/>
    <property type="match status" value="1"/>
</dbReference>
<dbReference type="Gene3D" id="1.10.260.40">
    <property type="entry name" value="lambda repressor-like DNA-binding domains"/>
    <property type="match status" value="1"/>
</dbReference>
<sequence length="421" mass="45747">MTPPNGMVWAGIDTHTDTHTIALLDERGRPLGSETFAANPDGYDRLIDMLPGPGAVAAVGVEGTNSFGAALARRLAAAGYEVREVLRPKRNVRRRNGKSDPIDAVAAARSVMAGDDAGPPKSSDGWVEALRHLNAQRAQLVSAMTAISNSTNGLLVTAPEPVRERYRGLKGGARMNRLAECRPAGGLVEHSALVALKSAAKAWKALKRQSGLLEERMRAILEEHARPLLDMYCVGTVIAAALAIVAGDNPERIRSEAAFAKLCGACPLPASSGRTSRHRLNKGGNRQGNVALRRIAIVRLRYHQPTRDYAARKTREGKGKLEIIRCVKRFVAREAYRALIAIRNGGNGRGTSGERGARLRELRMNHGITQQQVGEALCVPSSRISEIERGRRDLPELEQRAIQWIHSITDPKQHAQTLDNV</sequence>
<gene>
    <name evidence="2" type="ORF">BRUM_1693</name>
</gene>
<dbReference type="InterPro" id="IPR002525">
    <property type="entry name" value="Transp_IS110-like_N"/>
</dbReference>
<dbReference type="RefSeq" id="WP_026646790.1">
    <property type="nucleotide sequence ID" value="NZ_JGZL01000013.1"/>
</dbReference>
<dbReference type="InterPro" id="IPR010982">
    <property type="entry name" value="Lambda_DNA-bd_dom_sf"/>
</dbReference>
<dbReference type="PROSITE" id="PS50943">
    <property type="entry name" value="HTH_CROC1"/>
    <property type="match status" value="1"/>
</dbReference>
<reference evidence="2 3" key="1">
    <citation type="submission" date="2014-03" db="EMBL/GenBank/DDBJ databases">
        <title>Genomics of Bifidobacteria.</title>
        <authorList>
            <person name="Ventura M."/>
            <person name="Milani C."/>
            <person name="Lugli G.A."/>
        </authorList>
    </citation>
    <scope>NUCLEOTIDE SEQUENCE [LARGE SCALE GENOMIC DNA]</scope>
    <source>
        <strain evidence="2 3">LMG 21811</strain>
    </source>
</reference>
<dbReference type="STRING" id="78346.BRUM_1693"/>
<keyword evidence="3" id="KW-1185">Reference proteome</keyword>
<dbReference type="GO" id="GO:0004803">
    <property type="term" value="F:transposase activity"/>
    <property type="evidence" value="ECO:0007669"/>
    <property type="project" value="InterPro"/>
</dbReference>
<dbReference type="AlphaFoldDB" id="A0A087CU29"/>
<dbReference type="InterPro" id="IPR047650">
    <property type="entry name" value="Transpos_IS110"/>
</dbReference>
<dbReference type="NCBIfam" id="NF033542">
    <property type="entry name" value="transpos_IS110"/>
    <property type="match status" value="1"/>
</dbReference>
<dbReference type="SMART" id="SM00530">
    <property type="entry name" value="HTH_XRE"/>
    <property type="match status" value="1"/>
</dbReference>
<evidence type="ECO:0000313" key="3">
    <source>
        <dbReference type="Proteomes" id="UP000029078"/>
    </source>
</evidence>
<dbReference type="GO" id="GO:0003677">
    <property type="term" value="F:DNA binding"/>
    <property type="evidence" value="ECO:0007669"/>
    <property type="project" value="InterPro"/>
</dbReference>
<dbReference type="Pfam" id="PF13560">
    <property type="entry name" value="HTH_31"/>
    <property type="match status" value="1"/>
</dbReference>
<dbReference type="Pfam" id="PF02371">
    <property type="entry name" value="Transposase_20"/>
    <property type="match status" value="1"/>
</dbReference>
<dbReference type="PANTHER" id="PTHR33055:SF16">
    <property type="entry name" value="TRANSPOSASE FOR INSERTION SEQUENCE ELEMENT IS1547"/>
    <property type="match status" value="1"/>
</dbReference>